<evidence type="ECO:0000313" key="8">
    <source>
        <dbReference type="EMBL" id="KGJ91189.1"/>
    </source>
</evidence>
<dbReference type="InterPro" id="IPR042094">
    <property type="entry name" value="T2SS_GspF_sf"/>
</dbReference>
<evidence type="ECO:0000256" key="1">
    <source>
        <dbReference type="ARBA" id="ARBA00004651"/>
    </source>
</evidence>
<feature type="transmembrane region" description="Helical" evidence="6">
    <location>
        <begin position="287"/>
        <end position="303"/>
    </location>
</feature>
<comment type="subcellular location">
    <subcellularLocation>
        <location evidence="1">Cell membrane</location>
        <topology evidence="1">Multi-pass membrane protein</topology>
    </subcellularLocation>
</comment>
<evidence type="ECO:0000259" key="7">
    <source>
        <dbReference type="Pfam" id="PF00482"/>
    </source>
</evidence>
<sequence length="310" mass="35308">MILLLLILIFLAIACVVYWFKYQKDRHLHLSRINRYLDLAPAKPSGSVEVLLFNKTSQYQGWRLWLFTYQQRLLAVVPVKLARKLGVVAALLAPILWWLTAILPIYWQLIVIVSCYTFTCLVIVRWLQQRQRQRFEADFPTAIASISRAVSAGVSVPAAIAHVSQEIPGPVGDTFSRINDLLAIGISMDQALQDASLRVKLASFKFFTVTLLLNQHAGGQLSQILRQLMENLHQRKALQQKVLSMTAEPRTSAKIIATMPPLFLLLFWFKARYIFDYLLYDERGQVIAIYSAISIVLGLYIIAKMSKVDE</sequence>
<dbReference type="InterPro" id="IPR018076">
    <property type="entry name" value="T2SS_GspF_dom"/>
</dbReference>
<reference evidence="8 9" key="1">
    <citation type="submission" date="2014-08" db="EMBL/GenBank/DDBJ databases">
        <title>Genomic and Phenotypic Diversity of Colwellia psychrerythraea strains from Disparate Marine Basins.</title>
        <authorList>
            <person name="Techtmann S.M."/>
            <person name="Stelling S.C."/>
            <person name="Utturkar S.M."/>
            <person name="Alshibli N."/>
            <person name="Harris A."/>
            <person name="Brown S.D."/>
            <person name="Hazen T.C."/>
        </authorList>
    </citation>
    <scope>NUCLEOTIDE SEQUENCE [LARGE SCALE GENOMIC DNA]</scope>
    <source>
        <strain evidence="8 9">GAB14E</strain>
    </source>
</reference>
<feature type="transmembrane region" description="Helical" evidence="6">
    <location>
        <begin position="105"/>
        <end position="127"/>
    </location>
</feature>
<dbReference type="PATRIC" id="fig|28229.3.peg.3062"/>
<accession>A0A099KK60</accession>
<dbReference type="AlphaFoldDB" id="A0A099KK60"/>
<gene>
    <name evidence="8" type="ORF">GAB14E_3341</name>
</gene>
<dbReference type="EMBL" id="JQEC01000042">
    <property type="protein sequence ID" value="KGJ91189.1"/>
    <property type="molecule type" value="Genomic_DNA"/>
</dbReference>
<evidence type="ECO:0000256" key="6">
    <source>
        <dbReference type="SAM" id="Phobius"/>
    </source>
</evidence>
<dbReference type="Proteomes" id="UP000029868">
    <property type="component" value="Unassembled WGS sequence"/>
</dbReference>
<organism evidence="8 9">
    <name type="scientific">Colwellia psychrerythraea</name>
    <name type="common">Vibrio psychroerythus</name>
    <dbReference type="NCBI Taxonomy" id="28229"/>
    <lineage>
        <taxon>Bacteria</taxon>
        <taxon>Pseudomonadati</taxon>
        <taxon>Pseudomonadota</taxon>
        <taxon>Gammaproteobacteria</taxon>
        <taxon>Alteromonadales</taxon>
        <taxon>Colwelliaceae</taxon>
        <taxon>Colwellia</taxon>
    </lineage>
</organism>
<evidence type="ECO:0000256" key="4">
    <source>
        <dbReference type="ARBA" id="ARBA00022989"/>
    </source>
</evidence>
<comment type="caution">
    <text evidence="8">The sequence shown here is derived from an EMBL/GenBank/DDBJ whole genome shotgun (WGS) entry which is preliminary data.</text>
</comment>
<dbReference type="Gene3D" id="1.20.81.30">
    <property type="entry name" value="Type II secretion system (T2SS), domain F"/>
    <property type="match status" value="1"/>
</dbReference>
<feature type="transmembrane region" description="Helical" evidence="6">
    <location>
        <begin position="6"/>
        <end position="22"/>
    </location>
</feature>
<evidence type="ECO:0000313" key="9">
    <source>
        <dbReference type="Proteomes" id="UP000029868"/>
    </source>
</evidence>
<keyword evidence="4 6" id="KW-1133">Transmembrane helix</keyword>
<dbReference type="GO" id="GO:0005886">
    <property type="term" value="C:plasma membrane"/>
    <property type="evidence" value="ECO:0007669"/>
    <property type="project" value="UniProtKB-SubCell"/>
</dbReference>
<feature type="domain" description="Type II secretion system protein GspF" evidence="7">
    <location>
        <begin position="144"/>
        <end position="267"/>
    </location>
</feature>
<dbReference type="PANTHER" id="PTHR35007">
    <property type="entry name" value="INTEGRAL MEMBRANE PROTEIN-RELATED"/>
    <property type="match status" value="1"/>
</dbReference>
<evidence type="ECO:0000256" key="3">
    <source>
        <dbReference type="ARBA" id="ARBA00022692"/>
    </source>
</evidence>
<dbReference type="Pfam" id="PF00482">
    <property type="entry name" value="T2SSF"/>
    <property type="match status" value="1"/>
</dbReference>
<proteinExistence type="predicted"/>
<evidence type="ECO:0000256" key="2">
    <source>
        <dbReference type="ARBA" id="ARBA00022475"/>
    </source>
</evidence>
<protein>
    <submittedName>
        <fullName evidence="8">Type II secretion system F domain-containing protein</fullName>
    </submittedName>
</protein>
<keyword evidence="5 6" id="KW-0472">Membrane</keyword>
<dbReference type="PANTHER" id="PTHR35007:SF1">
    <property type="entry name" value="PILUS ASSEMBLY PROTEIN"/>
    <property type="match status" value="1"/>
</dbReference>
<feature type="transmembrane region" description="Helical" evidence="6">
    <location>
        <begin position="81"/>
        <end position="99"/>
    </location>
</feature>
<dbReference type="RefSeq" id="WP_033083062.1">
    <property type="nucleotide sequence ID" value="NZ_JQEC01000042.1"/>
</dbReference>
<dbReference type="OrthoDB" id="5611741at2"/>
<keyword evidence="3 6" id="KW-0812">Transmembrane</keyword>
<feature type="transmembrane region" description="Helical" evidence="6">
    <location>
        <begin position="255"/>
        <end position="275"/>
    </location>
</feature>
<name>A0A099KK60_COLPS</name>
<evidence type="ECO:0000256" key="5">
    <source>
        <dbReference type="ARBA" id="ARBA00023136"/>
    </source>
</evidence>
<keyword evidence="2" id="KW-1003">Cell membrane</keyword>